<gene>
    <name evidence="2" type="ORF">JI435_444760</name>
</gene>
<dbReference type="VEuPathDB" id="FungiDB:JI435_444760"/>
<dbReference type="EMBL" id="CP069041">
    <property type="protein sequence ID" value="QRD05665.1"/>
    <property type="molecule type" value="Genomic_DNA"/>
</dbReference>
<evidence type="ECO:0000256" key="1">
    <source>
        <dbReference type="SAM" id="Phobius"/>
    </source>
</evidence>
<protein>
    <submittedName>
        <fullName evidence="2">Uncharacterized protein</fullName>
    </submittedName>
</protein>
<dbReference type="Proteomes" id="UP000663193">
    <property type="component" value="Chromosome 19"/>
</dbReference>
<feature type="transmembrane region" description="Helical" evidence="1">
    <location>
        <begin position="12"/>
        <end position="35"/>
    </location>
</feature>
<keyword evidence="1" id="KW-0472">Membrane</keyword>
<keyword evidence="1" id="KW-1133">Transmembrane helix</keyword>
<proteinExistence type="predicted"/>
<dbReference type="OrthoDB" id="3918601at2759"/>
<name>A0A7U2I9E2_PHANO</name>
<keyword evidence="3" id="KW-1185">Reference proteome</keyword>
<evidence type="ECO:0000313" key="3">
    <source>
        <dbReference type="Proteomes" id="UP000663193"/>
    </source>
</evidence>
<reference evidence="3" key="1">
    <citation type="journal article" date="2021" name="BMC Genomics">
        <title>Chromosome-level genome assembly and manually-curated proteome of model necrotroph Parastagonospora nodorum Sn15 reveals a genome-wide trove of candidate effector homologs, and redundancy of virulence-related functions within an accessory chromosome.</title>
        <authorList>
            <person name="Bertazzoni S."/>
            <person name="Jones D.A.B."/>
            <person name="Phan H.T."/>
            <person name="Tan K.-C."/>
            <person name="Hane J.K."/>
        </authorList>
    </citation>
    <scope>NUCLEOTIDE SEQUENCE [LARGE SCALE GENOMIC DNA]</scope>
    <source>
        <strain evidence="3">SN15 / ATCC MYA-4574 / FGSC 10173)</strain>
    </source>
</reference>
<organism evidence="2 3">
    <name type="scientific">Phaeosphaeria nodorum (strain SN15 / ATCC MYA-4574 / FGSC 10173)</name>
    <name type="common">Glume blotch fungus</name>
    <name type="synonym">Parastagonospora nodorum</name>
    <dbReference type="NCBI Taxonomy" id="321614"/>
    <lineage>
        <taxon>Eukaryota</taxon>
        <taxon>Fungi</taxon>
        <taxon>Dikarya</taxon>
        <taxon>Ascomycota</taxon>
        <taxon>Pezizomycotina</taxon>
        <taxon>Dothideomycetes</taxon>
        <taxon>Pleosporomycetidae</taxon>
        <taxon>Pleosporales</taxon>
        <taxon>Pleosporineae</taxon>
        <taxon>Phaeosphaeriaceae</taxon>
        <taxon>Parastagonospora</taxon>
    </lineage>
</organism>
<keyword evidence="1" id="KW-0812">Transmembrane</keyword>
<accession>A0A7U2I9E2</accession>
<feature type="transmembrane region" description="Helical" evidence="1">
    <location>
        <begin position="47"/>
        <end position="66"/>
    </location>
</feature>
<sequence>MLAIMTILTIQAVLSAQLLEICLMLFANLSIAFLIDSVIPQPRKVESSLGLILGVLSSLSYFAVAFPCGQIAERPIPPRRCRSSGPLVDSIVLNLTIDLLLVSWLFPTLAEKRLTAMVLFGSRAT</sequence>
<evidence type="ECO:0000313" key="2">
    <source>
        <dbReference type="EMBL" id="QRD05665.1"/>
    </source>
</evidence>
<dbReference type="AlphaFoldDB" id="A0A7U2I9E2"/>